<accession>A0AAV9I013</accession>
<name>A0AAV9I013_9PEZI</name>
<reference evidence="1" key="2">
    <citation type="submission" date="2023-06" db="EMBL/GenBank/DDBJ databases">
        <authorList>
            <consortium name="Lawrence Berkeley National Laboratory"/>
            <person name="Mondo S.J."/>
            <person name="Hensen N."/>
            <person name="Bonometti L."/>
            <person name="Westerberg I."/>
            <person name="Brannstrom I.O."/>
            <person name="Guillou S."/>
            <person name="Cros-Aarteil S."/>
            <person name="Calhoun S."/>
            <person name="Haridas S."/>
            <person name="Kuo A."/>
            <person name="Pangilinan J."/>
            <person name="Riley R."/>
            <person name="Labutti K."/>
            <person name="Andreopoulos B."/>
            <person name="Lipzen A."/>
            <person name="Chen C."/>
            <person name="Yanf M."/>
            <person name="Daum C."/>
            <person name="Ng V."/>
            <person name="Clum A."/>
            <person name="Steindorff A."/>
            <person name="Ohm R."/>
            <person name="Martin F."/>
            <person name="Silar P."/>
            <person name="Natvig D."/>
            <person name="Lalanne C."/>
            <person name="Gautier V."/>
            <person name="Ament-Velasquez S.L."/>
            <person name="Kruys A."/>
            <person name="Hutchinson M.I."/>
            <person name="Powell A.J."/>
            <person name="Barry K."/>
            <person name="Miller A.N."/>
            <person name="Grigoriev I.V."/>
            <person name="Debuchy R."/>
            <person name="Gladieux P."/>
            <person name="Thoren M.H."/>
            <person name="Johannesson H."/>
        </authorList>
    </citation>
    <scope>NUCLEOTIDE SEQUENCE</scope>
    <source>
        <strain evidence="1">PSN324</strain>
    </source>
</reference>
<reference evidence="1" key="1">
    <citation type="journal article" date="2023" name="Mol. Phylogenet. Evol.">
        <title>Genome-scale phylogeny and comparative genomics of the fungal order Sordariales.</title>
        <authorList>
            <person name="Hensen N."/>
            <person name="Bonometti L."/>
            <person name="Westerberg I."/>
            <person name="Brannstrom I.O."/>
            <person name="Guillou S."/>
            <person name="Cros-Aarteil S."/>
            <person name="Calhoun S."/>
            <person name="Haridas S."/>
            <person name="Kuo A."/>
            <person name="Mondo S."/>
            <person name="Pangilinan J."/>
            <person name="Riley R."/>
            <person name="LaButti K."/>
            <person name="Andreopoulos B."/>
            <person name="Lipzen A."/>
            <person name="Chen C."/>
            <person name="Yan M."/>
            <person name="Daum C."/>
            <person name="Ng V."/>
            <person name="Clum A."/>
            <person name="Steindorff A."/>
            <person name="Ohm R.A."/>
            <person name="Martin F."/>
            <person name="Silar P."/>
            <person name="Natvig D.O."/>
            <person name="Lalanne C."/>
            <person name="Gautier V."/>
            <person name="Ament-Velasquez S.L."/>
            <person name="Kruys A."/>
            <person name="Hutchinson M.I."/>
            <person name="Powell A.J."/>
            <person name="Barry K."/>
            <person name="Miller A.N."/>
            <person name="Grigoriev I.V."/>
            <person name="Debuchy R."/>
            <person name="Gladieux P."/>
            <person name="Hiltunen Thoren M."/>
            <person name="Johannesson H."/>
        </authorList>
    </citation>
    <scope>NUCLEOTIDE SEQUENCE</scope>
    <source>
        <strain evidence="1">PSN324</strain>
    </source>
</reference>
<evidence type="ECO:0008006" key="3">
    <source>
        <dbReference type="Google" id="ProtNLM"/>
    </source>
</evidence>
<dbReference type="Pfam" id="PF13450">
    <property type="entry name" value="NAD_binding_8"/>
    <property type="match status" value="1"/>
</dbReference>
<sequence>MIAGTLAKIDRGDFAPADIIEREVAVIGGGAAGSHAAVRIREYHRKSVVIIEKEANLGGHVNTYTDPTTGKVHDYGVAMYFPYEDALDFFTWMNVNISLTSPGGQNNPIRYADFSTGRELANYSAIEAQQGLAAIQKFVEITTEKGYDKMVQPGYFNLPAGKAIPEDLLLPVGEFVKKYDIQAMLPFIYPSTGGGVGSRGDFNKLLTLTLMKAFPPGWAKAYLGQLPLYAVDGGNQRLYDEIATLMRRDVLYSSVVIESSRAQGNIQLVTQSRSDGKKKLILAKKLLIAVPPTRENLAPFDLDEAERAHFSKAKYGRSHTALVSHSKLPEAANIRNTPESAVQSPIAPFLQTPFVMGFTYANDLAPARVHQISVSGDNYTAFDEAAAQAAVQQALENLAKGGTIPDLEGEKVKVVAWSDHGPGGFGVSAEDMRAGWMEDMYKLQGRRGTWYTGGGLGADFTTMLWKLNDAVLGGLVKAAV</sequence>
<dbReference type="Gene3D" id="3.50.50.60">
    <property type="entry name" value="FAD/NAD(P)-binding domain"/>
    <property type="match status" value="1"/>
</dbReference>
<dbReference type="Proteomes" id="UP001321749">
    <property type="component" value="Unassembled WGS sequence"/>
</dbReference>
<dbReference type="Gene3D" id="3.30.70.1990">
    <property type="match status" value="1"/>
</dbReference>
<dbReference type="Gene3D" id="1.10.405.20">
    <property type="match status" value="1"/>
</dbReference>
<comment type="caution">
    <text evidence="1">The sequence shown here is derived from an EMBL/GenBank/DDBJ whole genome shotgun (WGS) entry which is preliminary data.</text>
</comment>
<dbReference type="AlphaFoldDB" id="A0AAV9I013"/>
<organism evidence="1 2">
    <name type="scientific">Cladorrhinum samala</name>
    <dbReference type="NCBI Taxonomy" id="585594"/>
    <lineage>
        <taxon>Eukaryota</taxon>
        <taxon>Fungi</taxon>
        <taxon>Dikarya</taxon>
        <taxon>Ascomycota</taxon>
        <taxon>Pezizomycotina</taxon>
        <taxon>Sordariomycetes</taxon>
        <taxon>Sordariomycetidae</taxon>
        <taxon>Sordariales</taxon>
        <taxon>Podosporaceae</taxon>
        <taxon>Cladorrhinum</taxon>
    </lineage>
</organism>
<dbReference type="InterPro" id="IPR036188">
    <property type="entry name" value="FAD/NAD-bd_sf"/>
</dbReference>
<evidence type="ECO:0000313" key="2">
    <source>
        <dbReference type="Proteomes" id="UP001321749"/>
    </source>
</evidence>
<evidence type="ECO:0000313" key="1">
    <source>
        <dbReference type="EMBL" id="KAK4466316.1"/>
    </source>
</evidence>
<protein>
    <recommendedName>
        <fullName evidence="3">Amine oxidase domain-containing protein</fullName>
    </recommendedName>
</protein>
<dbReference type="EMBL" id="MU864932">
    <property type="protein sequence ID" value="KAK4466316.1"/>
    <property type="molecule type" value="Genomic_DNA"/>
</dbReference>
<proteinExistence type="predicted"/>
<keyword evidence="2" id="KW-1185">Reference proteome</keyword>
<gene>
    <name evidence="1" type="ORF">QBC42DRAFT_302661</name>
</gene>
<dbReference type="SUPFAM" id="SSF51905">
    <property type="entry name" value="FAD/NAD(P)-binding domain"/>
    <property type="match status" value="1"/>
</dbReference>